<dbReference type="Gene3D" id="3.40.630.30">
    <property type="match status" value="1"/>
</dbReference>
<dbReference type="EC" id="2.3.1.-" evidence="2"/>
<feature type="domain" description="N-acetyltransferase" evidence="1">
    <location>
        <begin position="169"/>
        <end position="320"/>
    </location>
</feature>
<sequence length="320" mass="34977">MEMTAAPPAGYTVRRPRPTDAADILEVVSAYNTRVVGYPDCTLDDIFDNMAEPGFDPETDGWLVHTEAGEAAGYAWVYGTSGADQVDIDVVADDPVLSRWLFTQATERGRVIARNSGHDHVVLDAGIYRGDQALRDLASGRGFSPSTTYHRMRVDHGAGTPEPRLPAGAVLRRGAHDEASRRTAYEVMTRSFADQEDVTVRPFKEWVEVREARPTFSWSQLSVLAVDGRPVAVCESNDQFVEDENCGYITRLGVLPGDRGKGYAKYLLSQTFAENAAAGLDGTILHVDTSNPTPALGLYLSVGMQPVLVIDVWRQVLSTN</sequence>
<organism evidence="2 3">
    <name type="scientific">Kribbella deserti</name>
    <dbReference type="NCBI Taxonomy" id="1926257"/>
    <lineage>
        <taxon>Bacteria</taxon>
        <taxon>Bacillati</taxon>
        <taxon>Actinomycetota</taxon>
        <taxon>Actinomycetes</taxon>
        <taxon>Propionibacteriales</taxon>
        <taxon>Kribbellaceae</taxon>
        <taxon>Kribbella</taxon>
    </lineage>
</organism>
<dbReference type="CDD" id="cd04301">
    <property type="entry name" value="NAT_SF"/>
    <property type="match status" value="1"/>
</dbReference>
<dbReference type="GO" id="GO:0016746">
    <property type="term" value="F:acyltransferase activity"/>
    <property type="evidence" value="ECO:0007669"/>
    <property type="project" value="UniProtKB-KW"/>
</dbReference>
<dbReference type="EMBL" id="JBHLTC010000018">
    <property type="protein sequence ID" value="MFC0625164.1"/>
    <property type="molecule type" value="Genomic_DNA"/>
</dbReference>
<reference evidence="2 3" key="1">
    <citation type="submission" date="2024-09" db="EMBL/GenBank/DDBJ databases">
        <authorList>
            <person name="Sun Q."/>
            <person name="Mori K."/>
        </authorList>
    </citation>
    <scope>NUCLEOTIDE SEQUENCE [LARGE SCALE GENOMIC DNA]</scope>
    <source>
        <strain evidence="2 3">CGMCC 1.15906</strain>
    </source>
</reference>
<accession>A0ABV6QKJ7</accession>
<keyword evidence="2" id="KW-0012">Acyltransferase</keyword>
<dbReference type="SUPFAM" id="SSF55729">
    <property type="entry name" value="Acyl-CoA N-acyltransferases (Nat)"/>
    <property type="match status" value="2"/>
</dbReference>
<evidence type="ECO:0000313" key="3">
    <source>
        <dbReference type="Proteomes" id="UP001589890"/>
    </source>
</evidence>
<dbReference type="Pfam" id="PF00583">
    <property type="entry name" value="Acetyltransf_1"/>
    <property type="match status" value="1"/>
</dbReference>
<keyword evidence="3" id="KW-1185">Reference proteome</keyword>
<dbReference type="PROSITE" id="PS51186">
    <property type="entry name" value="GNAT"/>
    <property type="match status" value="1"/>
</dbReference>
<dbReference type="InterPro" id="IPR000182">
    <property type="entry name" value="GNAT_dom"/>
</dbReference>
<comment type="caution">
    <text evidence="2">The sequence shown here is derived from an EMBL/GenBank/DDBJ whole genome shotgun (WGS) entry which is preliminary data.</text>
</comment>
<gene>
    <name evidence="2" type="ORF">ACFFGN_13885</name>
</gene>
<proteinExistence type="predicted"/>
<dbReference type="RefSeq" id="WP_380047298.1">
    <property type="nucleotide sequence ID" value="NZ_JBHLTC010000018.1"/>
</dbReference>
<keyword evidence="2" id="KW-0808">Transferase</keyword>
<evidence type="ECO:0000313" key="2">
    <source>
        <dbReference type="EMBL" id="MFC0625164.1"/>
    </source>
</evidence>
<evidence type="ECO:0000259" key="1">
    <source>
        <dbReference type="PROSITE" id="PS51186"/>
    </source>
</evidence>
<dbReference type="InterPro" id="IPR016181">
    <property type="entry name" value="Acyl_CoA_acyltransferase"/>
</dbReference>
<protein>
    <submittedName>
        <fullName evidence="2">GNAT family N-acetyltransferase</fullName>
        <ecNumber evidence="2">2.3.1.-</ecNumber>
    </submittedName>
</protein>
<name>A0ABV6QKJ7_9ACTN</name>
<dbReference type="Proteomes" id="UP001589890">
    <property type="component" value="Unassembled WGS sequence"/>
</dbReference>